<gene>
    <name evidence="5" type="primary">rpmG</name>
    <name evidence="6" type="ORF">SAMN02745166_01215</name>
</gene>
<dbReference type="PANTHER" id="PTHR43168:SF2">
    <property type="entry name" value="LARGE RIBOSOMAL SUBUNIT PROTEIN BL33C"/>
    <property type="match status" value="1"/>
</dbReference>
<evidence type="ECO:0000256" key="3">
    <source>
        <dbReference type="ARBA" id="ARBA00023274"/>
    </source>
</evidence>
<dbReference type="AlphaFoldDB" id="A0A1T4X8T7"/>
<keyword evidence="3 5" id="KW-0687">Ribonucleoprotein</keyword>
<dbReference type="PANTHER" id="PTHR43168">
    <property type="entry name" value="50S RIBOSOMAL PROTEIN L33, CHLOROPLASTIC"/>
    <property type="match status" value="1"/>
</dbReference>
<proteinExistence type="inferred from homology"/>
<dbReference type="NCBIfam" id="TIGR01023">
    <property type="entry name" value="rpmG_bact"/>
    <property type="match status" value="1"/>
</dbReference>
<dbReference type="GO" id="GO:0006412">
    <property type="term" value="P:translation"/>
    <property type="evidence" value="ECO:0007669"/>
    <property type="project" value="UniProtKB-UniRule"/>
</dbReference>
<dbReference type="InterPro" id="IPR011332">
    <property type="entry name" value="Ribosomal_zn-bd"/>
</dbReference>
<dbReference type="SUPFAM" id="SSF57829">
    <property type="entry name" value="Zn-binding ribosomal proteins"/>
    <property type="match status" value="1"/>
</dbReference>
<comment type="similarity">
    <text evidence="1 5">Belongs to the bacterial ribosomal protein bL33 family.</text>
</comment>
<dbReference type="Gene3D" id="2.20.28.120">
    <property type="entry name" value="Ribosomal protein L33"/>
    <property type="match status" value="1"/>
</dbReference>
<organism evidence="6 7">
    <name type="scientific">Prosthecobacter debontii</name>
    <dbReference type="NCBI Taxonomy" id="48467"/>
    <lineage>
        <taxon>Bacteria</taxon>
        <taxon>Pseudomonadati</taxon>
        <taxon>Verrucomicrobiota</taxon>
        <taxon>Verrucomicrobiia</taxon>
        <taxon>Verrucomicrobiales</taxon>
        <taxon>Verrucomicrobiaceae</taxon>
        <taxon>Prosthecobacter</taxon>
    </lineage>
</organism>
<accession>A0A1T4X8T7</accession>
<evidence type="ECO:0000256" key="2">
    <source>
        <dbReference type="ARBA" id="ARBA00022980"/>
    </source>
</evidence>
<dbReference type="NCBIfam" id="NF001860">
    <property type="entry name" value="PRK00595.1"/>
    <property type="match status" value="1"/>
</dbReference>
<dbReference type="Proteomes" id="UP000190774">
    <property type="component" value="Unassembled WGS sequence"/>
</dbReference>
<dbReference type="EMBL" id="FUYE01000003">
    <property type="protein sequence ID" value="SKA85847.1"/>
    <property type="molecule type" value="Genomic_DNA"/>
</dbReference>
<name>A0A1T4X8T7_9BACT</name>
<dbReference type="STRING" id="48467.SAMN02745166_01215"/>
<dbReference type="RefSeq" id="WP_078812415.1">
    <property type="nucleotide sequence ID" value="NZ_FUYE01000003.1"/>
</dbReference>
<dbReference type="OrthoDB" id="197660at2"/>
<keyword evidence="2 5" id="KW-0689">Ribosomal protein</keyword>
<sequence>MAREIIILECTEAKAEGMPTSRYVSTRNKKSPRTPGRLEKVKFNPFLKRRTLHREIR</sequence>
<dbReference type="InterPro" id="IPR001705">
    <property type="entry name" value="Ribosomal_bL33"/>
</dbReference>
<evidence type="ECO:0000256" key="4">
    <source>
        <dbReference type="ARBA" id="ARBA00035176"/>
    </source>
</evidence>
<dbReference type="GO" id="GO:1990904">
    <property type="term" value="C:ribonucleoprotein complex"/>
    <property type="evidence" value="ECO:0007669"/>
    <property type="project" value="UniProtKB-KW"/>
</dbReference>
<keyword evidence="7" id="KW-1185">Reference proteome</keyword>
<protein>
    <recommendedName>
        <fullName evidence="4 5">Large ribosomal subunit protein bL33</fullName>
    </recommendedName>
</protein>
<dbReference type="Pfam" id="PF00471">
    <property type="entry name" value="Ribosomal_L33"/>
    <property type="match status" value="1"/>
</dbReference>
<dbReference type="InterPro" id="IPR038584">
    <property type="entry name" value="Ribosomal_bL33_sf"/>
</dbReference>
<reference evidence="7" key="1">
    <citation type="submission" date="2017-02" db="EMBL/GenBank/DDBJ databases">
        <authorList>
            <person name="Varghese N."/>
            <person name="Submissions S."/>
        </authorList>
    </citation>
    <scope>NUCLEOTIDE SEQUENCE [LARGE SCALE GENOMIC DNA]</scope>
    <source>
        <strain evidence="7">ATCC 700200</strain>
    </source>
</reference>
<dbReference type="HAMAP" id="MF_00294">
    <property type="entry name" value="Ribosomal_bL33"/>
    <property type="match status" value="1"/>
</dbReference>
<evidence type="ECO:0000256" key="1">
    <source>
        <dbReference type="ARBA" id="ARBA00007596"/>
    </source>
</evidence>
<evidence type="ECO:0000313" key="7">
    <source>
        <dbReference type="Proteomes" id="UP000190774"/>
    </source>
</evidence>
<dbReference type="GO" id="GO:0003735">
    <property type="term" value="F:structural constituent of ribosome"/>
    <property type="evidence" value="ECO:0007669"/>
    <property type="project" value="InterPro"/>
</dbReference>
<dbReference type="GO" id="GO:0005840">
    <property type="term" value="C:ribosome"/>
    <property type="evidence" value="ECO:0007669"/>
    <property type="project" value="UniProtKB-KW"/>
</dbReference>
<evidence type="ECO:0000313" key="6">
    <source>
        <dbReference type="EMBL" id="SKA85847.1"/>
    </source>
</evidence>
<dbReference type="GO" id="GO:0005737">
    <property type="term" value="C:cytoplasm"/>
    <property type="evidence" value="ECO:0007669"/>
    <property type="project" value="UniProtKB-ARBA"/>
</dbReference>
<evidence type="ECO:0000256" key="5">
    <source>
        <dbReference type="HAMAP-Rule" id="MF_00294"/>
    </source>
</evidence>